<sequence length="197" mass="22963">MRELTNVEEKILDKALYLIGKIGSFNVPIRAIAKEANVNVSAVNYYFRTKDEMLRHVKEFYIDNTIAAYSILDSDEYNDKEKVILSANEIMEYTLKYPGILTILKEAMDKKDISEVDAKIVEVTNAMNEKLDKTLDNILNQNDIMFQYNKMIFLSSILYPTINYDFKNFDNSVLDSKDERLKYITYIIDRLKSCSND</sequence>
<feature type="DNA-binding region" description="H-T-H motif" evidence="2">
    <location>
        <begin position="28"/>
        <end position="47"/>
    </location>
</feature>
<evidence type="ECO:0000313" key="5">
    <source>
        <dbReference type="Proteomes" id="UP001524478"/>
    </source>
</evidence>
<gene>
    <name evidence="4" type="ORF">NE686_02405</name>
</gene>
<name>A0ABT1S633_9FIRM</name>
<comment type="caution">
    <text evidence="4">The sequence shown here is derived from an EMBL/GenBank/DDBJ whole genome shotgun (WGS) entry which is preliminary data.</text>
</comment>
<dbReference type="RefSeq" id="WP_256310285.1">
    <property type="nucleotide sequence ID" value="NZ_JANGAC010000002.1"/>
</dbReference>
<reference evidence="4 5" key="1">
    <citation type="submission" date="2022-06" db="EMBL/GenBank/DDBJ databases">
        <title>Isolation of gut microbiota from human fecal samples.</title>
        <authorList>
            <person name="Pamer E.G."/>
            <person name="Barat B."/>
            <person name="Waligurski E."/>
            <person name="Medina S."/>
            <person name="Paddock L."/>
            <person name="Mostad J."/>
        </authorList>
    </citation>
    <scope>NUCLEOTIDE SEQUENCE [LARGE SCALE GENOMIC DNA]</scope>
    <source>
        <strain evidence="4 5">DFI.7.95</strain>
    </source>
</reference>
<proteinExistence type="predicted"/>
<dbReference type="PROSITE" id="PS50977">
    <property type="entry name" value="HTH_TETR_2"/>
    <property type="match status" value="1"/>
</dbReference>
<dbReference type="EMBL" id="JANGAC010000002">
    <property type="protein sequence ID" value="MCQ4921925.1"/>
    <property type="molecule type" value="Genomic_DNA"/>
</dbReference>
<organism evidence="4 5">
    <name type="scientific">Tissierella carlieri</name>
    <dbReference type="NCBI Taxonomy" id="689904"/>
    <lineage>
        <taxon>Bacteria</taxon>
        <taxon>Bacillati</taxon>
        <taxon>Bacillota</taxon>
        <taxon>Tissierellia</taxon>
        <taxon>Tissierellales</taxon>
        <taxon>Tissierellaceae</taxon>
        <taxon>Tissierella</taxon>
    </lineage>
</organism>
<dbReference type="InterPro" id="IPR009057">
    <property type="entry name" value="Homeodomain-like_sf"/>
</dbReference>
<accession>A0ABT1S633</accession>
<dbReference type="SUPFAM" id="SSF46689">
    <property type="entry name" value="Homeodomain-like"/>
    <property type="match status" value="1"/>
</dbReference>
<evidence type="ECO:0000256" key="1">
    <source>
        <dbReference type="ARBA" id="ARBA00023125"/>
    </source>
</evidence>
<evidence type="ECO:0000256" key="2">
    <source>
        <dbReference type="PROSITE-ProRule" id="PRU00335"/>
    </source>
</evidence>
<protein>
    <submittedName>
        <fullName evidence="4">TetR/AcrR family transcriptional regulator</fullName>
    </submittedName>
</protein>
<evidence type="ECO:0000259" key="3">
    <source>
        <dbReference type="PROSITE" id="PS50977"/>
    </source>
</evidence>
<keyword evidence="5" id="KW-1185">Reference proteome</keyword>
<dbReference type="Pfam" id="PF00440">
    <property type="entry name" value="TetR_N"/>
    <property type="match status" value="1"/>
</dbReference>
<dbReference type="InterPro" id="IPR001647">
    <property type="entry name" value="HTH_TetR"/>
</dbReference>
<keyword evidence="1 2" id="KW-0238">DNA-binding</keyword>
<evidence type="ECO:0000313" key="4">
    <source>
        <dbReference type="EMBL" id="MCQ4921925.1"/>
    </source>
</evidence>
<feature type="domain" description="HTH tetR-type" evidence="3">
    <location>
        <begin position="5"/>
        <end position="65"/>
    </location>
</feature>
<dbReference type="Gene3D" id="1.10.357.10">
    <property type="entry name" value="Tetracycline Repressor, domain 2"/>
    <property type="match status" value="1"/>
</dbReference>
<dbReference type="Proteomes" id="UP001524478">
    <property type="component" value="Unassembled WGS sequence"/>
</dbReference>